<dbReference type="Proteomes" id="UP000068164">
    <property type="component" value="Unassembled WGS sequence"/>
</dbReference>
<dbReference type="PANTHER" id="PTHR43212">
    <property type="entry name" value="QUERCETIN 2,3-DIOXYGENASE"/>
    <property type="match status" value="1"/>
</dbReference>
<protein>
    <submittedName>
        <fullName evidence="4">Pimeloyl-CoA dehydrogenase</fullName>
    </submittedName>
</protein>
<dbReference type="Gene3D" id="2.60.120.10">
    <property type="entry name" value="Jelly Rolls"/>
    <property type="match status" value="2"/>
</dbReference>
<dbReference type="InterPro" id="IPR014710">
    <property type="entry name" value="RmlC-like_jellyroll"/>
</dbReference>
<dbReference type="OrthoDB" id="9780903at2"/>
<dbReference type="RefSeq" id="WP_062374984.1">
    <property type="nucleotide sequence ID" value="NZ_LNCD01000138.1"/>
</dbReference>
<feature type="domain" description="Pirin N-terminal" evidence="3">
    <location>
        <begin position="53"/>
        <end position="116"/>
    </location>
</feature>
<organism evidence="4 5">
    <name type="scientific">Rhizobium altiplani</name>
    <dbReference type="NCBI Taxonomy" id="1864509"/>
    <lineage>
        <taxon>Bacteria</taxon>
        <taxon>Pseudomonadati</taxon>
        <taxon>Pseudomonadota</taxon>
        <taxon>Alphaproteobacteria</taxon>
        <taxon>Hyphomicrobiales</taxon>
        <taxon>Rhizobiaceae</taxon>
        <taxon>Rhizobium/Agrobacterium group</taxon>
        <taxon>Rhizobium</taxon>
    </lineage>
</organism>
<evidence type="ECO:0000313" key="5">
    <source>
        <dbReference type="Proteomes" id="UP000068164"/>
    </source>
</evidence>
<evidence type="ECO:0000256" key="1">
    <source>
        <dbReference type="ARBA" id="ARBA00008416"/>
    </source>
</evidence>
<name>A0A109J3T0_9HYPH</name>
<dbReference type="PANTHER" id="PTHR43212:SF3">
    <property type="entry name" value="QUERCETIN 2,3-DIOXYGENASE"/>
    <property type="match status" value="1"/>
</dbReference>
<dbReference type="SUPFAM" id="SSF51182">
    <property type="entry name" value="RmlC-like cupins"/>
    <property type="match status" value="1"/>
</dbReference>
<dbReference type="InterPro" id="IPR003829">
    <property type="entry name" value="Pirin_N_dom"/>
</dbReference>
<dbReference type="Pfam" id="PF02678">
    <property type="entry name" value="Pirin"/>
    <property type="match status" value="1"/>
</dbReference>
<gene>
    <name evidence="4" type="ORF">AS026_21780</name>
</gene>
<accession>A0A109J3T0</accession>
<evidence type="ECO:0000313" key="4">
    <source>
        <dbReference type="EMBL" id="KWV41815.1"/>
    </source>
</evidence>
<dbReference type="EMBL" id="LNCD01000138">
    <property type="protein sequence ID" value="KWV41815.1"/>
    <property type="molecule type" value="Genomic_DNA"/>
</dbReference>
<reference evidence="4 5" key="1">
    <citation type="submission" date="2015-11" db="EMBL/GenBank/DDBJ databases">
        <title>Draft Genome Sequence of the Strain BR 10423 (Rhizobium sp.) isolated from nodules of Mimosa pudica.</title>
        <authorList>
            <person name="Barauna A.C."/>
            <person name="Zilli J.E."/>
            <person name="Simoes-Araujo J.L."/>
            <person name="Reis V.M."/>
            <person name="James E.K."/>
            <person name="Reis F.B.Jr."/>
            <person name="Rouws L.F."/>
            <person name="Passos S.R."/>
            <person name="Gois S.R."/>
        </authorList>
    </citation>
    <scope>NUCLEOTIDE SEQUENCE [LARGE SCALE GENOMIC DNA]</scope>
    <source>
        <strain evidence="4 5">BR10423</strain>
    </source>
</reference>
<comment type="similarity">
    <text evidence="1 2">Belongs to the pirin family.</text>
</comment>
<evidence type="ECO:0000259" key="3">
    <source>
        <dbReference type="Pfam" id="PF02678"/>
    </source>
</evidence>
<sequence length="247" mass="27591">MFHVKLDRSVKRGHRSGEFGIEVLYPGLPLDGDDSGIGAIGRIDQAKIEPGGFIPMHPHRDDEILTYVRQGTMLHRDTAGHQEIVTNQRLMLMNAGHTFQHEELMLGEENIEALQIFMRPRSPGLEPKVQFHDFGEPLSVNRWRMIAGPDGEAPLEFRTSAWVHDMRLKEAQLSSLPVEPVEGAARLLYVFAGRVVLDGVELVSGESLLLDERTLQISAQQNTDLLLFTTDMRAPVFAGGMFSGNVR</sequence>
<proteinExistence type="inferred from homology"/>
<dbReference type="InterPro" id="IPR012093">
    <property type="entry name" value="Pirin"/>
</dbReference>
<dbReference type="InterPro" id="IPR011051">
    <property type="entry name" value="RmlC_Cupin_sf"/>
</dbReference>
<comment type="caution">
    <text evidence="4">The sequence shown here is derived from an EMBL/GenBank/DDBJ whole genome shotgun (WGS) entry which is preliminary data.</text>
</comment>
<keyword evidence="5" id="KW-1185">Reference proteome</keyword>
<evidence type="ECO:0000256" key="2">
    <source>
        <dbReference type="RuleBase" id="RU003457"/>
    </source>
</evidence>
<dbReference type="AlphaFoldDB" id="A0A109J3T0"/>